<sequence length="342" mass="39732">MKGKNILSSRLFVVLLTLLAISLSIFIFGMIYQNELPKLVEEINNSTIGGILTAIITVLLLQGQTASEEEKERSVKVFEEKSQKFNEFTNELWKIWEDRSVSLEELTVLMKSVAQNIIPYAKPENSQKILASLNKIADKATPNQSDSNNEHITNEIQREIFAIINILSDEIGLGGTINDSMRTDLDKLEKKITPYLNRKNYFDKVNTTLFEKSKGYIHSFEEENNILWWKIGEDTGVWLRIGEWGKEKNIYLAFWSDYGNSQYYPYRYASRGEDKHFLGAEGYRYLYKMLATFSKEEFYQLLEGKTMSSQKIVDFEKEIIDFYNGDENQEKTIKDIIKECNN</sequence>
<evidence type="ECO:0000313" key="3">
    <source>
        <dbReference type="Proteomes" id="UP001432059"/>
    </source>
</evidence>
<keyword evidence="3" id="KW-1185">Reference proteome</keyword>
<name>A0AAU0F4U2_9FLAO</name>
<accession>A0AAU0F4U2</accession>
<evidence type="ECO:0000256" key="1">
    <source>
        <dbReference type="SAM" id="Phobius"/>
    </source>
</evidence>
<dbReference type="Proteomes" id="UP001432059">
    <property type="component" value="Chromosome"/>
</dbReference>
<feature type="transmembrane region" description="Helical" evidence="1">
    <location>
        <begin position="12"/>
        <end position="31"/>
    </location>
</feature>
<proteinExistence type="predicted"/>
<keyword evidence="1" id="KW-0472">Membrane</keyword>
<gene>
    <name evidence="2" type="ORF">BPO_2329</name>
</gene>
<evidence type="ECO:0000313" key="2">
    <source>
        <dbReference type="EMBL" id="WOC52976.1"/>
    </source>
</evidence>
<reference evidence="2" key="1">
    <citation type="submission" date="2023-10" db="EMBL/GenBank/DDBJ databases">
        <title>Characterization and whole genome sequencing of a novel strain of Bergeyella porcorum QD2021 isolated from pig.</title>
        <authorList>
            <person name="Liu G."/>
            <person name="Chen C."/>
            <person name="Han X."/>
        </authorList>
    </citation>
    <scope>NUCLEOTIDE SEQUENCE</scope>
    <source>
        <strain evidence="2">QD2021</strain>
    </source>
</reference>
<dbReference type="EMBL" id="CP136426">
    <property type="protein sequence ID" value="WOC52976.1"/>
    <property type="molecule type" value="Genomic_DNA"/>
</dbReference>
<organism evidence="2 3">
    <name type="scientific">Bergeyella porcorum</name>
    <dbReference type="NCBI Taxonomy" id="1735111"/>
    <lineage>
        <taxon>Bacteria</taxon>
        <taxon>Pseudomonadati</taxon>
        <taxon>Bacteroidota</taxon>
        <taxon>Flavobacteriia</taxon>
        <taxon>Flavobacteriales</taxon>
        <taxon>Weeksellaceae</taxon>
        <taxon>Bergeyella</taxon>
    </lineage>
</organism>
<keyword evidence="1" id="KW-1133">Transmembrane helix</keyword>
<keyword evidence="1" id="KW-0812">Transmembrane</keyword>
<dbReference type="AlphaFoldDB" id="A0AAU0F4U2"/>
<protein>
    <submittedName>
        <fullName evidence="2">Uncharacterized protein</fullName>
    </submittedName>
</protein>
<dbReference type="KEGG" id="bpor:BPO_2329"/>